<reference evidence="6" key="2">
    <citation type="journal article" date="2018" name="BMC Genomics">
        <title>Whole genome sequencing and function prediction of 133 gut anaerobes isolated from chicken caecum in pure cultures.</title>
        <authorList>
            <person name="Medvecky M."/>
            <person name="Cejkova D."/>
            <person name="Polansky O."/>
            <person name="Karasova D."/>
            <person name="Kubasova T."/>
            <person name="Cizek A."/>
            <person name="Rychlik I."/>
        </authorList>
    </citation>
    <scope>NUCLEOTIDE SEQUENCE</scope>
    <source>
        <strain evidence="7">An179</strain>
        <strain evidence="6">An180</strain>
    </source>
</reference>
<evidence type="ECO:0000256" key="1">
    <source>
        <dbReference type="ARBA" id="ARBA00003535"/>
    </source>
</evidence>
<keyword evidence="5" id="KW-0560">Oxidoreductase</keyword>
<sequence>MKTRITELLGIEYPVFQGAMAWIANGHLAAAVSEAGGLGIIAGGAAPVEVIRQEIHTARALTKKPLGLNIMLLSPNADDLAKLAVEEKIEVITTGAGNPGKYLADWKAANIKVIPVVASVALAKRMERAGADAVIAEGMESGGHIGETTTMALLPQVVDAVSIPVIGAGGAGDGRGVAAMLALGAEGVQCGTIFLTAEECEISDKYKELVLKASDISTMVTGRANGHPVRSIKSPLVRKCAQLEKTGDDRSLEEIEAMTAGSLRKAVQDGNFEEGTFMSGQIAGLLNEPTTCKAIMDKLIGGAEEVLAARAARFVGKEG</sequence>
<reference evidence="8 9" key="1">
    <citation type="submission" date="2017-04" db="EMBL/GenBank/DDBJ databases">
        <title>Function of individual gut microbiota members based on whole genome sequencing of pure cultures obtained from chicken caecum.</title>
        <authorList>
            <person name="Medvecky M."/>
            <person name="Cejkova D."/>
            <person name="Polansky O."/>
            <person name="Karasova D."/>
            <person name="Kubasova T."/>
            <person name="Cizek A."/>
            <person name="Rychlik I."/>
        </authorList>
    </citation>
    <scope>NUCLEOTIDE SEQUENCE [LARGE SCALE GENOMIC DNA]</scope>
    <source>
        <strain evidence="8">An179</strain>
        <strain evidence="9">An180</strain>
    </source>
</reference>
<evidence type="ECO:0000313" key="7">
    <source>
        <dbReference type="EMBL" id="OUP60782.1"/>
    </source>
</evidence>
<dbReference type="EMBL" id="NFKK01000003">
    <property type="protein sequence ID" value="OUP53793.1"/>
    <property type="molecule type" value="Genomic_DNA"/>
</dbReference>
<dbReference type="InterPro" id="IPR017569">
    <property type="entry name" value="Enoyl_ACP_red-II_put"/>
</dbReference>
<evidence type="ECO:0000313" key="9">
    <source>
        <dbReference type="Proteomes" id="UP000195897"/>
    </source>
</evidence>
<evidence type="ECO:0000256" key="5">
    <source>
        <dbReference type="ARBA" id="ARBA00023002"/>
    </source>
</evidence>
<dbReference type="EMBL" id="NFKL01000001">
    <property type="protein sequence ID" value="OUP60782.1"/>
    <property type="molecule type" value="Genomic_DNA"/>
</dbReference>
<dbReference type="Gene3D" id="3.20.20.70">
    <property type="entry name" value="Aldolase class I"/>
    <property type="match status" value="1"/>
</dbReference>
<evidence type="ECO:0000313" key="8">
    <source>
        <dbReference type="Proteomes" id="UP000195326"/>
    </source>
</evidence>
<keyword evidence="4" id="KW-0288">FMN</keyword>
<evidence type="ECO:0000256" key="4">
    <source>
        <dbReference type="ARBA" id="ARBA00022643"/>
    </source>
</evidence>
<evidence type="ECO:0000313" key="6">
    <source>
        <dbReference type="EMBL" id="OUP53793.1"/>
    </source>
</evidence>
<dbReference type="InterPro" id="IPR004136">
    <property type="entry name" value="NMO"/>
</dbReference>
<protein>
    <recommendedName>
        <fullName evidence="2">Probable nitronate monooxygenase</fullName>
    </recommendedName>
</protein>
<dbReference type="InterPro" id="IPR013785">
    <property type="entry name" value="Aldolase_TIM"/>
</dbReference>
<accession>A0A1Y4LAP2</accession>
<organism evidence="6 9">
    <name type="scientific">Butyricicoccus pullicaecorum</name>
    <dbReference type="NCBI Taxonomy" id="501571"/>
    <lineage>
        <taxon>Bacteria</taxon>
        <taxon>Bacillati</taxon>
        <taxon>Bacillota</taxon>
        <taxon>Clostridia</taxon>
        <taxon>Eubacteriales</taxon>
        <taxon>Butyricicoccaceae</taxon>
        <taxon>Butyricicoccus</taxon>
    </lineage>
</organism>
<keyword evidence="3" id="KW-0285">Flavoprotein</keyword>
<dbReference type="SUPFAM" id="SSF51412">
    <property type="entry name" value="Inosine monophosphate dehydrogenase (IMPDH)"/>
    <property type="match status" value="1"/>
</dbReference>
<dbReference type="PANTHER" id="PTHR32332:SF20">
    <property type="entry name" value="2-NITROPROPANE DIOXYGENASE-LIKE PROTEIN"/>
    <property type="match status" value="1"/>
</dbReference>
<keyword evidence="6" id="KW-0503">Monooxygenase</keyword>
<dbReference type="PANTHER" id="PTHR32332">
    <property type="entry name" value="2-NITROPROPANE DIOXYGENASE"/>
    <property type="match status" value="1"/>
</dbReference>
<gene>
    <name evidence="7" type="ORF">B5F15_00775</name>
    <name evidence="6" type="ORF">B5F17_04195</name>
</gene>
<dbReference type="GO" id="GO:0018580">
    <property type="term" value="F:nitronate monooxygenase activity"/>
    <property type="evidence" value="ECO:0007669"/>
    <property type="project" value="InterPro"/>
</dbReference>
<dbReference type="STRING" id="501571.GCA_900143195_02130"/>
<dbReference type="Pfam" id="PF03060">
    <property type="entry name" value="NMO"/>
    <property type="match status" value="1"/>
</dbReference>
<evidence type="ECO:0000256" key="3">
    <source>
        <dbReference type="ARBA" id="ARBA00022630"/>
    </source>
</evidence>
<dbReference type="Proteomes" id="UP000195326">
    <property type="component" value="Unassembled WGS sequence"/>
</dbReference>
<dbReference type="RefSeq" id="WP_016146642.1">
    <property type="nucleotide sequence ID" value="NZ_CABKSA010000001.1"/>
</dbReference>
<comment type="function">
    <text evidence="1">Nitronate monooxygenase that uses molecular oxygen to catalyze the oxidative denitrification of alkyl nitronates. Acts on propionate 3-nitronate (P3N), the presumed physiological substrate. Probably functions in the detoxification of P3N, a metabolic poison produced by plants and fungi as a defense mechanism.</text>
</comment>
<evidence type="ECO:0000256" key="2">
    <source>
        <dbReference type="ARBA" id="ARBA00013457"/>
    </source>
</evidence>
<dbReference type="CDD" id="cd04730">
    <property type="entry name" value="NPD_like"/>
    <property type="match status" value="1"/>
</dbReference>
<name>A0A1Y4LAP2_9FIRM</name>
<comment type="caution">
    <text evidence="6">The sequence shown here is derived from an EMBL/GenBank/DDBJ whole genome shotgun (WGS) entry which is preliminary data.</text>
</comment>
<dbReference type="Proteomes" id="UP000195897">
    <property type="component" value="Unassembled WGS sequence"/>
</dbReference>
<dbReference type="AlphaFoldDB" id="A0A1Y4LAP2"/>
<dbReference type="NCBIfam" id="TIGR03151">
    <property type="entry name" value="enACPred_II"/>
    <property type="match status" value="1"/>
</dbReference>
<proteinExistence type="predicted"/>